<evidence type="ECO:0000256" key="1">
    <source>
        <dbReference type="SAM" id="MobiDB-lite"/>
    </source>
</evidence>
<dbReference type="AlphaFoldDB" id="A0A979H1F1"/>
<feature type="region of interest" description="Disordered" evidence="1">
    <location>
        <begin position="1"/>
        <end position="26"/>
    </location>
</feature>
<dbReference type="RefSeq" id="WP_012794488.1">
    <property type="nucleotide sequence ID" value="NC_013132.1"/>
</dbReference>
<dbReference type="KEGG" id="cpi:Cpin_6924"/>
<accession>A0A979H1F1</accession>
<name>A0A979H1F1_CHIPD</name>
<proteinExistence type="predicted"/>
<sequence length="67" mass="7909">MSSRKSNSSASKSRRNQSPAQRKKAFIARNLHVRKHDEVMAYLYNYETVEAERMLKITKRLLAERKV</sequence>
<organism evidence="2 3">
    <name type="scientific">Chitinophaga pinensis (strain ATCC 43595 / DSM 2588 / LMG 13176 / NBRC 15968 / NCIMB 11800 / UQM 2034)</name>
    <dbReference type="NCBI Taxonomy" id="485918"/>
    <lineage>
        <taxon>Bacteria</taxon>
        <taxon>Pseudomonadati</taxon>
        <taxon>Bacteroidota</taxon>
        <taxon>Chitinophagia</taxon>
        <taxon>Chitinophagales</taxon>
        <taxon>Chitinophagaceae</taxon>
        <taxon>Chitinophaga</taxon>
    </lineage>
</organism>
<reference evidence="3" key="1">
    <citation type="submission" date="2009-08" db="EMBL/GenBank/DDBJ databases">
        <title>The complete genome of Chitinophaga pinensis DSM 2588.</title>
        <authorList>
            <consortium name="US DOE Joint Genome Institute (JGI-PGF)"/>
            <person name="Lucas S."/>
            <person name="Copeland A."/>
            <person name="Lapidus A."/>
            <person name="Glavina del Rio T."/>
            <person name="Dalin E."/>
            <person name="Tice H."/>
            <person name="Bruce D."/>
            <person name="Goodwin L."/>
            <person name="Pitluck S."/>
            <person name="Kyrpides N."/>
            <person name="Mavromatis K."/>
            <person name="Ivanova N."/>
            <person name="Mikhailova N."/>
            <person name="Sims D."/>
            <person name="Meinche L."/>
            <person name="Brettin T."/>
            <person name="Detter J.C."/>
            <person name="Han C."/>
            <person name="Larimer F."/>
            <person name="Land M."/>
            <person name="Hauser L."/>
            <person name="Markowitz V."/>
            <person name="Cheng J.-F."/>
            <person name="Hugenholtz P."/>
            <person name="Woyke T."/>
            <person name="Wu D."/>
            <person name="Spring S."/>
            <person name="Klenk H.-P."/>
            <person name="Eisen J.A."/>
        </authorList>
    </citation>
    <scope>NUCLEOTIDE SEQUENCE [LARGE SCALE GENOMIC DNA]</scope>
    <source>
        <strain evidence="3">ATCC 43595 / DSM 2588 / LMG 13176 / NBRC 15968 / NCIMB 11800 / UQM 2034</strain>
    </source>
</reference>
<reference evidence="2 3" key="2">
    <citation type="journal article" date="2010" name="Stand. Genomic Sci.">
        <title>Complete genome sequence of Chitinophaga pinensis type strain (UQM 2034).</title>
        <authorList>
            <person name="Glavina Del Rio T."/>
            <person name="Abt B."/>
            <person name="Spring S."/>
            <person name="Lapidus A."/>
            <person name="Nolan M."/>
            <person name="Tice H."/>
            <person name="Copeland A."/>
            <person name="Cheng J.F."/>
            <person name="Chen F."/>
            <person name="Bruce D."/>
            <person name="Goodwin L."/>
            <person name="Pitluck S."/>
            <person name="Ivanova N."/>
            <person name="Mavromatis K."/>
            <person name="Mikhailova N."/>
            <person name="Pati A."/>
            <person name="Chen A."/>
            <person name="Palaniappan K."/>
            <person name="Land M."/>
            <person name="Hauser L."/>
            <person name="Chang Y.J."/>
            <person name="Jeffries C.D."/>
            <person name="Chain P."/>
            <person name="Saunders E."/>
            <person name="Detter J.C."/>
            <person name="Brettin T."/>
            <person name="Rohde M."/>
            <person name="Goker M."/>
            <person name="Bristow J."/>
            <person name="Eisen J.A."/>
            <person name="Markowitz V."/>
            <person name="Hugenholtz P."/>
            <person name="Kyrpides N.C."/>
            <person name="Klenk H.P."/>
            <person name="Lucas S."/>
        </authorList>
    </citation>
    <scope>NUCLEOTIDE SEQUENCE [LARGE SCALE GENOMIC DNA]</scope>
    <source>
        <strain evidence="3">ATCC 43595 / DSM 2588 / LMG 13176 / NBRC 15968 / NCIMB 11800 / UQM 2034</strain>
    </source>
</reference>
<protein>
    <submittedName>
        <fullName evidence="2">Uncharacterized protein</fullName>
    </submittedName>
</protein>
<evidence type="ECO:0000313" key="3">
    <source>
        <dbReference type="Proteomes" id="UP000002215"/>
    </source>
</evidence>
<feature type="compositionally biased region" description="Low complexity" evidence="1">
    <location>
        <begin position="1"/>
        <end position="11"/>
    </location>
</feature>
<evidence type="ECO:0000313" key="2">
    <source>
        <dbReference type="EMBL" id="ACU64325.1"/>
    </source>
</evidence>
<dbReference type="Proteomes" id="UP000002215">
    <property type="component" value="Chromosome"/>
</dbReference>
<dbReference type="OrthoDB" id="9922481at2"/>
<gene>
    <name evidence="2" type="ordered locus">Cpin_6924</name>
</gene>
<dbReference type="EMBL" id="CP001699">
    <property type="protein sequence ID" value="ACU64325.1"/>
    <property type="molecule type" value="Genomic_DNA"/>
</dbReference>